<gene>
    <name evidence="1" type="ORF">POL58_45330</name>
</gene>
<comment type="caution">
    <text evidence="1">The sequence shown here is derived from an EMBL/GenBank/DDBJ whole genome shotgun (WGS) entry which is preliminary data.</text>
</comment>
<dbReference type="Proteomes" id="UP001217838">
    <property type="component" value="Unassembled WGS sequence"/>
</dbReference>
<reference evidence="1 2" key="1">
    <citation type="submission" date="2022-11" db="EMBL/GenBank/DDBJ databases">
        <title>Minimal conservation of predation-associated metabolite biosynthetic gene clusters underscores biosynthetic potential of Myxococcota including descriptions for ten novel species: Archangium lansinium sp. nov., Myxococcus landrumus sp. nov., Nannocystis bai.</title>
        <authorList>
            <person name="Ahearne A."/>
            <person name="Stevens C."/>
            <person name="Dowd S."/>
        </authorList>
    </citation>
    <scope>NUCLEOTIDE SEQUENCE [LARGE SCALE GENOMIC DNA]</scope>
    <source>
        <strain evidence="1 2">NCELM</strain>
    </source>
</reference>
<dbReference type="EMBL" id="JAQNDN010000027">
    <property type="protein sequence ID" value="MDC0675051.1"/>
    <property type="molecule type" value="Genomic_DNA"/>
</dbReference>
<protein>
    <submittedName>
        <fullName evidence="1">Uncharacterized protein</fullName>
    </submittedName>
</protein>
<evidence type="ECO:0000313" key="1">
    <source>
        <dbReference type="EMBL" id="MDC0675051.1"/>
    </source>
</evidence>
<name>A0ABT5BQ39_9BACT</name>
<proteinExistence type="predicted"/>
<keyword evidence="2" id="KW-1185">Reference proteome</keyword>
<evidence type="ECO:0000313" key="2">
    <source>
        <dbReference type="Proteomes" id="UP001217838"/>
    </source>
</evidence>
<dbReference type="RefSeq" id="WP_272009754.1">
    <property type="nucleotide sequence ID" value="NZ_JAQNDN010000027.1"/>
</dbReference>
<accession>A0ABT5BQ39</accession>
<organism evidence="1 2">
    <name type="scientific">Nannocystis radixulma</name>
    <dbReference type="NCBI Taxonomy" id="2995305"/>
    <lineage>
        <taxon>Bacteria</taxon>
        <taxon>Pseudomonadati</taxon>
        <taxon>Myxococcota</taxon>
        <taxon>Polyangia</taxon>
        <taxon>Nannocystales</taxon>
        <taxon>Nannocystaceae</taxon>
        <taxon>Nannocystis</taxon>
    </lineage>
</organism>
<sequence length="122" mass="13078">MHEGPLRIRRCRRSAEKRPAEARVGGVVDVSAYILDSKRVWWVSAESCEVLLAHSFAAEIQDPSNDCDELARGVAIVGDPLVVVGVVDGGTVMMLVARPGPCSSPAITRAHGHRGRPISGHM</sequence>